<organism evidence="1 2">
    <name type="scientific">Petralouisia muris</name>
    <dbReference type="NCBI Taxonomy" id="3032872"/>
    <lineage>
        <taxon>Bacteria</taxon>
        <taxon>Bacillati</taxon>
        <taxon>Bacillota</taxon>
        <taxon>Clostridia</taxon>
        <taxon>Lachnospirales</taxon>
        <taxon>Lachnospiraceae</taxon>
        <taxon>Petralouisia</taxon>
    </lineage>
</organism>
<accession>A0AC61S1S0</accession>
<evidence type="ECO:0000313" key="1">
    <source>
        <dbReference type="EMBL" id="TGY98008.1"/>
    </source>
</evidence>
<name>A0AC61S1S0_9FIRM</name>
<proteinExistence type="predicted"/>
<dbReference type="EMBL" id="SRYA01000003">
    <property type="protein sequence ID" value="TGY98008.1"/>
    <property type="molecule type" value="Genomic_DNA"/>
</dbReference>
<gene>
    <name evidence="1" type="ORF">E5329_02495</name>
</gene>
<dbReference type="Proteomes" id="UP000304953">
    <property type="component" value="Unassembled WGS sequence"/>
</dbReference>
<comment type="caution">
    <text evidence="1">The sequence shown here is derived from an EMBL/GenBank/DDBJ whole genome shotgun (WGS) entry which is preliminary data.</text>
</comment>
<sequence>MTELQVKTQKGSLKKFLAMFLAFCVCATTVFVDGAFAQAAEAQDGKISVSGATEVKVGDKIELTASVTDSVDGDDQTSDDGNKTSDDGDKETPDDGDKESPDDGDKESPDDGTESAAAATYNSSVKVATTPAVTWSVNNDNVTFAASGNKVVVTGAKQGEVNVTATVRFSNGKTGTASHKVTVKPVTTEVKVTLGLNKTATTIEKGKTEKLTATVTVTGTTDKTVAWSTSAPTVATVAADGTVTAVAKGEATITATSNADKNIKATCKVTVTEPTVTIPTPTVVRVSKVTLSRKSTVYIVAGQKVTIGASVTPKNATNKKVTWKSNKSSVASVNSKGVVSTKKGKTGKATITATADGKKATVKVEVVKKAKKATKVTLKKTASLKKGETLALQATLSPKKATSTLKWSTSNKKVATVSNGVVTGKSAGIATITVKAEKKTAKCVVTVSEGKANLSKTKGTVKVGKTLKITLKGKGDSITSCTSSNKKVATVTKKGVVKGKKAGKADITVVTKKGKVATFKVTVKKK</sequence>
<keyword evidence="2" id="KW-1185">Reference proteome</keyword>
<evidence type="ECO:0000313" key="2">
    <source>
        <dbReference type="Proteomes" id="UP000304953"/>
    </source>
</evidence>
<reference evidence="1" key="1">
    <citation type="submission" date="2019-04" db="EMBL/GenBank/DDBJ databases">
        <title>Microbes associate with the intestines of laboratory mice.</title>
        <authorList>
            <person name="Navarre W."/>
            <person name="Wong E."/>
            <person name="Huang K."/>
            <person name="Tropini C."/>
            <person name="Ng K."/>
            <person name="Yu B."/>
        </authorList>
    </citation>
    <scope>NUCLEOTIDE SEQUENCE</scope>
    <source>
        <strain evidence="1">NM01_1-7b</strain>
    </source>
</reference>
<protein>
    <submittedName>
        <fullName evidence="1">Ig domain-containing protein</fullName>
    </submittedName>
</protein>